<dbReference type="GO" id="GO:0030514">
    <property type="term" value="P:negative regulation of BMP signaling pathway"/>
    <property type="evidence" value="ECO:0007669"/>
    <property type="project" value="TreeGrafter"/>
</dbReference>
<evidence type="ECO:0000256" key="1">
    <source>
        <dbReference type="SAM" id="SignalP"/>
    </source>
</evidence>
<keyword evidence="3" id="KW-1185">Reference proteome</keyword>
<dbReference type="AlphaFoldDB" id="A0AAV3ZDK5"/>
<evidence type="ECO:0000313" key="3">
    <source>
        <dbReference type="Proteomes" id="UP000735302"/>
    </source>
</evidence>
<gene>
    <name evidence="2" type="ORF">PoB_001846400</name>
</gene>
<comment type="caution">
    <text evidence="2">The sequence shown here is derived from an EMBL/GenBank/DDBJ whole genome shotgun (WGS) entry which is preliminary data.</text>
</comment>
<dbReference type="GO" id="GO:0045202">
    <property type="term" value="C:synapse"/>
    <property type="evidence" value="ECO:0007669"/>
    <property type="project" value="UniProtKB-SubCell"/>
</dbReference>
<name>A0AAV3ZDK5_9GAST</name>
<sequence length="139" mass="15109">MRSVPYIIVILSVLSTYPPADAVSKRKRATNGCVKDGVLYPFKFVLKPEPCQTCTCELIGRFVCMYAWCLPSRCVDADKSKCCPTCPNGENCRRSDGVAVSVDSYTFSKAGFCSCTDDLAGKEASCYCPSWPISALIGC</sequence>
<dbReference type="Pfam" id="PF23334">
    <property type="entry name" value="VWC2L_2nd"/>
    <property type="match status" value="1"/>
</dbReference>
<dbReference type="PANTHER" id="PTHR46252">
    <property type="entry name" value="BRORIN FAMILY MEMBER"/>
    <property type="match status" value="1"/>
</dbReference>
<reference evidence="2 3" key="1">
    <citation type="journal article" date="2021" name="Elife">
        <title>Chloroplast acquisition without the gene transfer in kleptoplastic sea slugs, Plakobranchus ocellatus.</title>
        <authorList>
            <person name="Maeda T."/>
            <person name="Takahashi S."/>
            <person name="Yoshida T."/>
            <person name="Shimamura S."/>
            <person name="Takaki Y."/>
            <person name="Nagai Y."/>
            <person name="Toyoda A."/>
            <person name="Suzuki Y."/>
            <person name="Arimoto A."/>
            <person name="Ishii H."/>
            <person name="Satoh N."/>
            <person name="Nishiyama T."/>
            <person name="Hasebe M."/>
            <person name="Maruyama T."/>
            <person name="Minagawa J."/>
            <person name="Obokata J."/>
            <person name="Shigenobu S."/>
        </authorList>
    </citation>
    <scope>NUCLEOTIDE SEQUENCE [LARGE SCALE GENOMIC DNA]</scope>
</reference>
<dbReference type="GO" id="GO:0032281">
    <property type="term" value="C:AMPA glutamate receptor complex"/>
    <property type="evidence" value="ECO:0007669"/>
    <property type="project" value="TreeGrafter"/>
</dbReference>
<evidence type="ECO:0000313" key="2">
    <source>
        <dbReference type="EMBL" id="GFN91958.1"/>
    </source>
</evidence>
<dbReference type="EMBL" id="BLXT01002201">
    <property type="protein sequence ID" value="GFN91958.1"/>
    <property type="molecule type" value="Genomic_DNA"/>
</dbReference>
<dbReference type="InterPro" id="IPR042979">
    <property type="entry name" value="VWC2/VWC2L"/>
</dbReference>
<proteinExistence type="predicted"/>
<dbReference type="SUPFAM" id="SSF57603">
    <property type="entry name" value="FnI-like domain"/>
    <property type="match status" value="1"/>
</dbReference>
<dbReference type="Proteomes" id="UP000735302">
    <property type="component" value="Unassembled WGS sequence"/>
</dbReference>
<accession>A0AAV3ZDK5</accession>
<feature type="signal peptide" evidence="1">
    <location>
        <begin position="1"/>
        <end position="22"/>
    </location>
</feature>
<protein>
    <submittedName>
        <fullName evidence="2">von Willebrand factor c domain-containing protein 2-like protein</fullName>
    </submittedName>
</protein>
<dbReference type="PANTHER" id="PTHR46252:SF3">
    <property type="entry name" value="KIELIN_CHORDIN-LIKE PROTEIN"/>
    <property type="match status" value="1"/>
</dbReference>
<dbReference type="GO" id="GO:0005615">
    <property type="term" value="C:extracellular space"/>
    <property type="evidence" value="ECO:0007669"/>
    <property type="project" value="TreeGrafter"/>
</dbReference>
<organism evidence="2 3">
    <name type="scientific">Plakobranchus ocellatus</name>
    <dbReference type="NCBI Taxonomy" id="259542"/>
    <lineage>
        <taxon>Eukaryota</taxon>
        <taxon>Metazoa</taxon>
        <taxon>Spiralia</taxon>
        <taxon>Lophotrochozoa</taxon>
        <taxon>Mollusca</taxon>
        <taxon>Gastropoda</taxon>
        <taxon>Heterobranchia</taxon>
        <taxon>Euthyneura</taxon>
        <taxon>Panpulmonata</taxon>
        <taxon>Sacoglossa</taxon>
        <taxon>Placobranchoidea</taxon>
        <taxon>Plakobranchidae</taxon>
        <taxon>Plakobranchus</taxon>
    </lineage>
</organism>
<keyword evidence="1" id="KW-0732">Signal</keyword>
<feature type="chain" id="PRO_5043405393" evidence="1">
    <location>
        <begin position="23"/>
        <end position="139"/>
    </location>
</feature>